<dbReference type="PANTHER" id="PTHR34189:SF13">
    <property type="entry name" value="TRANSMEMBRANE PROTEIN"/>
    <property type="match status" value="1"/>
</dbReference>
<reference evidence="4" key="1">
    <citation type="submission" date="2016-04" db="EMBL/GenBank/DDBJ databases">
        <title>Cephalotus genome sequencing.</title>
        <authorList>
            <person name="Fukushima K."/>
            <person name="Hasebe M."/>
            <person name="Fang X."/>
        </authorList>
    </citation>
    <scope>NUCLEOTIDE SEQUENCE [LARGE SCALE GENOMIC DNA]</scope>
    <source>
        <strain evidence="4">cv. St1</strain>
    </source>
</reference>
<comment type="caution">
    <text evidence="3">The sequence shown here is derived from an EMBL/GenBank/DDBJ whole genome shotgun (WGS) entry which is preliminary data.</text>
</comment>
<dbReference type="STRING" id="3775.A0A1Q3AZY0"/>
<proteinExistence type="predicted"/>
<keyword evidence="2" id="KW-0472">Membrane</keyword>
<dbReference type="OrthoDB" id="759788at2759"/>
<dbReference type="AlphaFoldDB" id="A0A1Q3AZY0"/>
<dbReference type="Proteomes" id="UP000187406">
    <property type="component" value="Unassembled WGS sequence"/>
</dbReference>
<dbReference type="InParanoid" id="A0A1Q3AZY0"/>
<sequence length="235" mass="25816">MQRSSSTPRVSDDDFFIKSSPSLKQSSINTTNRDQDQDQHHQQQLPTYNPLSHVALKDHSRLRSAENFIHIIPIVLLLCAIILWFFSNPEQTTGFSHCKSEPTRFARMVNGKTRGHLSLSYSRRARSTDSGPELMALASFLPRTTASSNAQHAPWPRLGVIGCHASPTSTTLPVEAEGLMAGHSQRSTRGVLVTVSSGVTSIMCNNSSGQFLSSSFAFFFKIDGSVIFGPAKQHV</sequence>
<evidence type="ECO:0000313" key="3">
    <source>
        <dbReference type="EMBL" id="GAV61316.1"/>
    </source>
</evidence>
<keyword evidence="2" id="KW-1133">Transmembrane helix</keyword>
<evidence type="ECO:0000256" key="1">
    <source>
        <dbReference type="SAM" id="MobiDB-lite"/>
    </source>
</evidence>
<feature type="compositionally biased region" description="Polar residues" evidence="1">
    <location>
        <begin position="19"/>
        <end position="32"/>
    </location>
</feature>
<evidence type="ECO:0000313" key="4">
    <source>
        <dbReference type="Proteomes" id="UP000187406"/>
    </source>
</evidence>
<feature type="transmembrane region" description="Helical" evidence="2">
    <location>
        <begin position="67"/>
        <end position="86"/>
    </location>
</feature>
<protein>
    <submittedName>
        <fullName evidence="3">Uncharacterized protein</fullName>
    </submittedName>
</protein>
<feature type="region of interest" description="Disordered" evidence="1">
    <location>
        <begin position="1"/>
        <end position="48"/>
    </location>
</feature>
<organism evidence="3 4">
    <name type="scientific">Cephalotus follicularis</name>
    <name type="common">Albany pitcher plant</name>
    <dbReference type="NCBI Taxonomy" id="3775"/>
    <lineage>
        <taxon>Eukaryota</taxon>
        <taxon>Viridiplantae</taxon>
        <taxon>Streptophyta</taxon>
        <taxon>Embryophyta</taxon>
        <taxon>Tracheophyta</taxon>
        <taxon>Spermatophyta</taxon>
        <taxon>Magnoliopsida</taxon>
        <taxon>eudicotyledons</taxon>
        <taxon>Gunneridae</taxon>
        <taxon>Pentapetalae</taxon>
        <taxon>rosids</taxon>
        <taxon>fabids</taxon>
        <taxon>Oxalidales</taxon>
        <taxon>Cephalotaceae</taxon>
        <taxon>Cephalotus</taxon>
    </lineage>
</organism>
<accession>A0A1Q3AZY0</accession>
<evidence type="ECO:0000256" key="2">
    <source>
        <dbReference type="SAM" id="Phobius"/>
    </source>
</evidence>
<dbReference type="EMBL" id="BDDD01000194">
    <property type="protein sequence ID" value="GAV61316.1"/>
    <property type="molecule type" value="Genomic_DNA"/>
</dbReference>
<dbReference type="PANTHER" id="PTHR34189">
    <property type="entry name" value="TRANSMEMBRANE PROTEIN"/>
    <property type="match status" value="1"/>
</dbReference>
<keyword evidence="4" id="KW-1185">Reference proteome</keyword>
<gene>
    <name evidence="3" type="ORF">CFOL_v3_04843</name>
</gene>
<name>A0A1Q3AZY0_CEPFO</name>
<keyword evidence="2" id="KW-0812">Transmembrane</keyword>